<name>A0A6C0IQK2_9ZZZZ</name>
<proteinExistence type="predicted"/>
<protein>
    <submittedName>
        <fullName evidence="1">Uncharacterized protein</fullName>
    </submittedName>
</protein>
<reference evidence="1" key="1">
    <citation type="journal article" date="2020" name="Nature">
        <title>Giant virus diversity and host interactions through global metagenomics.</title>
        <authorList>
            <person name="Schulz F."/>
            <person name="Roux S."/>
            <person name="Paez-Espino D."/>
            <person name="Jungbluth S."/>
            <person name="Walsh D.A."/>
            <person name="Denef V.J."/>
            <person name="McMahon K.D."/>
            <person name="Konstantinidis K.T."/>
            <person name="Eloe-Fadrosh E.A."/>
            <person name="Kyrpides N.C."/>
            <person name="Woyke T."/>
        </authorList>
    </citation>
    <scope>NUCLEOTIDE SEQUENCE</scope>
    <source>
        <strain evidence="1">GVMAG-M-3300024258-14</strain>
    </source>
</reference>
<sequence length="164" mass="19668">MYYLININISNEEPNHYKNLYFKYIFLGNTINNRILENGKFTRIYYSTPLCSFNGIYTLLNIDDIIESNYNNSFNNRLMINVEKNSVLLNNIKQLEEKILKVVEIKNKRLTCNIYNELMKGFLKLNYKNNLNSCKIMLKMSGIWETENSYGLSYKYYYLKEHIK</sequence>
<dbReference type="EMBL" id="MN740210">
    <property type="protein sequence ID" value="QHT93803.1"/>
    <property type="molecule type" value="Genomic_DNA"/>
</dbReference>
<evidence type="ECO:0000313" key="1">
    <source>
        <dbReference type="EMBL" id="QHT93803.1"/>
    </source>
</evidence>
<organism evidence="1">
    <name type="scientific">viral metagenome</name>
    <dbReference type="NCBI Taxonomy" id="1070528"/>
    <lineage>
        <taxon>unclassified sequences</taxon>
        <taxon>metagenomes</taxon>
        <taxon>organismal metagenomes</taxon>
    </lineage>
</organism>
<dbReference type="AlphaFoldDB" id="A0A6C0IQK2"/>
<accession>A0A6C0IQK2</accession>